<protein>
    <recommendedName>
        <fullName evidence="4">IgE-binding protein</fullName>
    </recommendedName>
</protein>
<name>A0A9N9LB36_9HELO</name>
<dbReference type="OrthoDB" id="5430620at2759"/>
<dbReference type="InterPro" id="IPR052820">
    <property type="entry name" value="PhiA_domain"/>
</dbReference>
<gene>
    <name evidence="2" type="ORF">HYALB_00000877</name>
</gene>
<dbReference type="PANTHER" id="PTHR42047">
    <property type="entry name" value="PROTEIN, PUTATIVE (AFU_ORTHOLOGUE AFUA_6G03560)-RELATED"/>
    <property type="match status" value="1"/>
</dbReference>
<feature type="chain" id="PRO_5040199948" description="IgE-binding protein" evidence="1">
    <location>
        <begin position="18"/>
        <end position="193"/>
    </location>
</feature>
<accession>A0A9N9LB36</accession>
<dbReference type="Proteomes" id="UP000701801">
    <property type="component" value="Unassembled WGS sequence"/>
</dbReference>
<reference evidence="2" key="1">
    <citation type="submission" date="2021-07" db="EMBL/GenBank/DDBJ databases">
        <authorList>
            <person name="Durling M."/>
        </authorList>
    </citation>
    <scope>NUCLEOTIDE SEQUENCE</scope>
</reference>
<comment type="caution">
    <text evidence="2">The sequence shown here is derived from an EMBL/GenBank/DDBJ whole genome shotgun (WGS) entry which is preliminary data.</text>
</comment>
<dbReference type="EMBL" id="CAJVRM010000003">
    <property type="protein sequence ID" value="CAG8970898.1"/>
    <property type="molecule type" value="Genomic_DNA"/>
</dbReference>
<keyword evidence="3" id="KW-1185">Reference proteome</keyword>
<organism evidence="2 3">
    <name type="scientific">Hymenoscyphus albidus</name>
    <dbReference type="NCBI Taxonomy" id="595503"/>
    <lineage>
        <taxon>Eukaryota</taxon>
        <taxon>Fungi</taxon>
        <taxon>Dikarya</taxon>
        <taxon>Ascomycota</taxon>
        <taxon>Pezizomycotina</taxon>
        <taxon>Leotiomycetes</taxon>
        <taxon>Helotiales</taxon>
        <taxon>Helotiaceae</taxon>
        <taxon>Hymenoscyphus</taxon>
    </lineage>
</organism>
<dbReference type="AlphaFoldDB" id="A0A9N9LB36"/>
<dbReference type="PANTHER" id="PTHR42047:SF1">
    <property type="entry name" value="PROTEIN, PUTATIVE (AFU_ORTHOLOGUE AFUA_6G03560)-RELATED"/>
    <property type="match status" value="1"/>
</dbReference>
<evidence type="ECO:0000313" key="3">
    <source>
        <dbReference type="Proteomes" id="UP000701801"/>
    </source>
</evidence>
<evidence type="ECO:0000256" key="1">
    <source>
        <dbReference type="SAM" id="SignalP"/>
    </source>
</evidence>
<evidence type="ECO:0008006" key="4">
    <source>
        <dbReference type="Google" id="ProtNLM"/>
    </source>
</evidence>
<proteinExistence type="predicted"/>
<evidence type="ECO:0000313" key="2">
    <source>
        <dbReference type="EMBL" id="CAG8970898.1"/>
    </source>
</evidence>
<sequence>MYTKSLIAATLAGLASAAPLVARQETIDTVGIIAIHSTSPIHLSGVSENGLKFWIRKDTATYCPVVVEQCPTGNTTQLVLSASSETVSLNTVVPGGQQAYIASDGSLSATQAHSGNIGTGTRTPFKYTPQAGPGRVGIVQFNNTGFTACPSAEDADVYQVFALGYSGYVAGEACINISLGTAIVESTPVWQYI</sequence>
<keyword evidence="1" id="KW-0732">Signal</keyword>
<feature type="signal peptide" evidence="1">
    <location>
        <begin position="1"/>
        <end position="17"/>
    </location>
</feature>